<evidence type="ECO:0000256" key="4">
    <source>
        <dbReference type="ARBA" id="ARBA00022630"/>
    </source>
</evidence>
<dbReference type="Gene3D" id="3.50.50.60">
    <property type="entry name" value="FAD/NAD(P)-binding domain"/>
    <property type="match status" value="2"/>
</dbReference>
<dbReference type="GO" id="GO:0071949">
    <property type="term" value="F:FAD binding"/>
    <property type="evidence" value="ECO:0007669"/>
    <property type="project" value="InterPro"/>
</dbReference>
<dbReference type="EMBL" id="FOVR01000008">
    <property type="protein sequence ID" value="SFO56468.1"/>
    <property type="molecule type" value="Genomic_DNA"/>
</dbReference>
<evidence type="ECO:0000256" key="6">
    <source>
        <dbReference type="ARBA" id="ARBA00023002"/>
    </source>
</evidence>
<evidence type="ECO:0000256" key="7">
    <source>
        <dbReference type="ARBA" id="ARBA00023033"/>
    </source>
</evidence>
<evidence type="ECO:0000256" key="3">
    <source>
        <dbReference type="ARBA" id="ARBA00005349"/>
    </source>
</evidence>
<name>A0A1I5I737_9HYPH</name>
<dbReference type="AlphaFoldDB" id="A0A1I5I737"/>
<keyword evidence="5" id="KW-0274">FAD</keyword>
<dbReference type="GO" id="GO:0016705">
    <property type="term" value="F:oxidoreductase activity, acting on paired donors, with incorporation or reduction of molecular oxygen"/>
    <property type="evidence" value="ECO:0007669"/>
    <property type="project" value="InterPro"/>
</dbReference>
<dbReference type="InterPro" id="IPR051205">
    <property type="entry name" value="UbiH/COQ6_monooxygenase"/>
</dbReference>
<dbReference type="OrthoDB" id="9796623at2"/>
<dbReference type="Pfam" id="PF01494">
    <property type="entry name" value="FAD_binding_3"/>
    <property type="match status" value="1"/>
</dbReference>
<dbReference type="GO" id="GO:0004497">
    <property type="term" value="F:monooxygenase activity"/>
    <property type="evidence" value="ECO:0007669"/>
    <property type="project" value="UniProtKB-KW"/>
</dbReference>
<sequence length="409" mass="44221">MSHERKVDVAVVGSGPAGHVAAIQMAKLGLSCVLIGPEHGGEDGRTTALLGSSVPYLQSLGLWDGIAAEGQALKIMRLIDDTGRLFKAPTTEFDSSEIDLEAFGYNIDNNRLVATLHAALEVQDQERVIQDKQLARSVRLESDGAMIEMEDGSVWQARLAIAADGRKSIVREAAGVEMRKWAYPQTAMVVNLHHPSTPHNNISTEFHTKTGPFTLVPYRDGFTSSLVCVVKPEDAERLKGMDRHLLALELERRAHSIYGAFEVISDPQSFPLSGMVAKQFYGPRAALIAESAHAFPPIGAQGLNLSLRDISSLADVIREDGAGDPGADDVVQTYGQLRRSDIWSRTAGVHMLNMSLISALPFGQGARTAGLALANMVPSLRKLMMKAGLDAPTKIGWTADAINKREKHS</sequence>
<dbReference type="GO" id="GO:0006744">
    <property type="term" value="P:ubiquinone biosynthetic process"/>
    <property type="evidence" value="ECO:0007669"/>
    <property type="project" value="UniProtKB-UniPathway"/>
</dbReference>
<dbReference type="SUPFAM" id="SSF51905">
    <property type="entry name" value="FAD/NAD(P)-binding domain"/>
    <property type="match status" value="1"/>
</dbReference>
<protein>
    <submittedName>
        <fullName evidence="9">2-octaprenyl-6-methoxyphenol hydroxylase</fullName>
    </submittedName>
</protein>
<dbReference type="STRING" id="655353.SAMN04488056_10892"/>
<comment type="pathway">
    <text evidence="2">Cofactor biosynthesis; ubiquinone biosynthesis.</text>
</comment>
<dbReference type="InterPro" id="IPR036188">
    <property type="entry name" value="FAD/NAD-bd_sf"/>
</dbReference>
<keyword evidence="6" id="KW-0560">Oxidoreductase</keyword>
<dbReference type="InterPro" id="IPR002938">
    <property type="entry name" value="FAD-bd"/>
</dbReference>
<evidence type="ECO:0000313" key="10">
    <source>
        <dbReference type="Proteomes" id="UP000199236"/>
    </source>
</evidence>
<evidence type="ECO:0000256" key="2">
    <source>
        <dbReference type="ARBA" id="ARBA00004749"/>
    </source>
</evidence>
<evidence type="ECO:0000259" key="8">
    <source>
        <dbReference type="Pfam" id="PF01494"/>
    </source>
</evidence>
<evidence type="ECO:0000256" key="5">
    <source>
        <dbReference type="ARBA" id="ARBA00022827"/>
    </source>
</evidence>
<evidence type="ECO:0000256" key="1">
    <source>
        <dbReference type="ARBA" id="ARBA00001974"/>
    </source>
</evidence>
<dbReference type="UniPathway" id="UPA00232"/>
<dbReference type="Proteomes" id="UP000199236">
    <property type="component" value="Unassembled WGS sequence"/>
</dbReference>
<dbReference type="RefSeq" id="WP_090073807.1">
    <property type="nucleotide sequence ID" value="NZ_FOVR01000008.1"/>
</dbReference>
<dbReference type="NCBIfam" id="TIGR01988">
    <property type="entry name" value="Ubi-OHases"/>
    <property type="match status" value="1"/>
</dbReference>
<feature type="domain" description="FAD-binding" evidence="8">
    <location>
        <begin position="6"/>
        <end position="340"/>
    </location>
</feature>
<comment type="similarity">
    <text evidence="3">Belongs to the UbiH/COQ6 family.</text>
</comment>
<accession>A0A1I5I737</accession>
<gene>
    <name evidence="9" type="ORF">SAMN04488056_10892</name>
</gene>
<comment type="cofactor">
    <cofactor evidence="1">
        <name>FAD</name>
        <dbReference type="ChEBI" id="CHEBI:57692"/>
    </cofactor>
</comment>
<dbReference type="PRINTS" id="PR00420">
    <property type="entry name" value="RNGMNOXGNASE"/>
</dbReference>
<dbReference type="InterPro" id="IPR010971">
    <property type="entry name" value="UbiH/COQ6"/>
</dbReference>
<dbReference type="PANTHER" id="PTHR43876">
    <property type="entry name" value="UBIQUINONE BIOSYNTHESIS MONOOXYGENASE COQ6, MITOCHONDRIAL"/>
    <property type="match status" value="1"/>
</dbReference>
<proteinExistence type="inferred from homology"/>
<reference evidence="9 10" key="1">
    <citation type="submission" date="2016-10" db="EMBL/GenBank/DDBJ databases">
        <authorList>
            <person name="de Groot N.N."/>
        </authorList>
    </citation>
    <scope>NUCLEOTIDE SEQUENCE [LARGE SCALE GENOMIC DNA]</scope>
    <source>
        <strain evidence="9 10">CGMCC 1.9157</strain>
    </source>
</reference>
<keyword evidence="4" id="KW-0285">Flavoprotein</keyword>
<evidence type="ECO:0000313" key="9">
    <source>
        <dbReference type="EMBL" id="SFO56468.1"/>
    </source>
</evidence>
<organism evidence="9 10">
    <name type="scientific">Cohaesibacter marisflavi</name>
    <dbReference type="NCBI Taxonomy" id="655353"/>
    <lineage>
        <taxon>Bacteria</taxon>
        <taxon>Pseudomonadati</taxon>
        <taxon>Pseudomonadota</taxon>
        <taxon>Alphaproteobacteria</taxon>
        <taxon>Hyphomicrobiales</taxon>
        <taxon>Cohaesibacteraceae</taxon>
    </lineage>
</organism>
<keyword evidence="7" id="KW-0503">Monooxygenase</keyword>
<keyword evidence="10" id="KW-1185">Reference proteome</keyword>
<dbReference type="PANTHER" id="PTHR43876:SF7">
    <property type="entry name" value="UBIQUINONE BIOSYNTHESIS MONOOXYGENASE COQ6, MITOCHONDRIAL"/>
    <property type="match status" value="1"/>
</dbReference>